<proteinExistence type="inferred from homology"/>
<gene>
    <name evidence="7" type="ORF">ACFOUP_07410</name>
</gene>
<dbReference type="RefSeq" id="WP_241290773.1">
    <property type="nucleotide sequence ID" value="NZ_JAKZGR010000001.1"/>
</dbReference>
<dbReference type="InterPro" id="IPR013249">
    <property type="entry name" value="RNA_pol_sigma70_r4_t2"/>
</dbReference>
<feature type="domain" description="RNA polymerase sigma factor 70 region 4 type 2" evidence="6">
    <location>
        <begin position="126"/>
        <end position="177"/>
    </location>
</feature>
<dbReference type="Proteomes" id="UP001595766">
    <property type="component" value="Unassembled WGS sequence"/>
</dbReference>
<dbReference type="InterPro" id="IPR007627">
    <property type="entry name" value="RNA_pol_sigma70_r2"/>
</dbReference>
<dbReference type="InterPro" id="IPR014284">
    <property type="entry name" value="RNA_pol_sigma-70_dom"/>
</dbReference>
<comment type="caution">
    <text evidence="7">The sequence shown here is derived from an EMBL/GenBank/DDBJ whole genome shotgun (WGS) entry which is preliminary data.</text>
</comment>
<keyword evidence="2" id="KW-0805">Transcription regulation</keyword>
<evidence type="ECO:0000259" key="6">
    <source>
        <dbReference type="Pfam" id="PF08281"/>
    </source>
</evidence>
<dbReference type="PANTHER" id="PTHR43133">
    <property type="entry name" value="RNA POLYMERASE ECF-TYPE SIGMA FACTO"/>
    <property type="match status" value="1"/>
</dbReference>
<evidence type="ECO:0000256" key="2">
    <source>
        <dbReference type="ARBA" id="ARBA00023015"/>
    </source>
</evidence>
<keyword evidence="4" id="KW-0804">Transcription</keyword>
<dbReference type="CDD" id="cd06171">
    <property type="entry name" value="Sigma70_r4"/>
    <property type="match status" value="1"/>
</dbReference>
<dbReference type="InterPro" id="IPR036388">
    <property type="entry name" value="WH-like_DNA-bd_sf"/>
</dbReference>
<keyword evidence="3" id="KW-0731">Sigma factor</keyword>
<feature type="domain" description="RNA polymerase sigma-70 region 2" evidence="5">
    <location>
        <begin position="27"/>
        <end position="92"/>
    </location>
</feature>
<name>A0ABV8EIR7_9BACT</name>
<dbReference type="Gene3D" id="1.10.10.10">
    <property type="entry name" value="Winged helix-like DNA-binding domain superfamily/Winged helix DNA-binding domain"/>
    <property type="match status" value="1"/>
</dbReference>
<organism evidence="7 8">
    <name type="scientific">Belliella kenyensis</name>
    <dbReference type="NCBI Taxonomy" id="1472724"/>
    <lineage>
        <taxon>Bacteria</taxon>
        <taxon>Pseudomonadati</taxon>
        <taxon>Bacteroidota</taxon>
        <taxon>Cytophagia</taxon>
        <taxon>Cytophagales</taxon>
        <taxon>Cyclobacteriaceae</taxon>
        <taxon>Belliella</taxon>
    </lineage>
</organism>
<reference evidence="8" key="1">
    <citation type="journal article" date="2019" name="Int. J. Syst. Evol. Microbiol.">
        <title>The Global Catalogue of Microorganisms (GCM) 10K type strain sequencing project: providing services to taxonomists for standard genome sequencing and annotation.</title>
        <authorList>
            <consortium name="The Broad Institute Genomics Platform"/>
            <consortium name="The Broad Institute Genome Sequencing Center for Infectious Disease"/>
            <person name="Wu L."/>
            <person name="Ma J."/>
        </authorList>
    </citation>
    <scope>NUCLEOTIDE SEQUENCE [LARGE SCALE GENOMIC DNA]</scope>
    <source>
        <strain evidence="8">CECT 8551</strain>
    </source>
</reference>
<protein>
    <submittedName>
        <fullName evidence="7">RNA polymerase sigma factor</fullName>
    </submittedName>
</protein>
<dbReference type="EMBL" id="JBHSAV010000023">
    <property type="protein sequence ID" value="MFC3976199.1"/>
    <property type="molecule type" value="Genomic_DNA"/>
</dbReference>
<dbReference type="InterPro" id="IPR013324">
    <property type="entry name" value="RNA_pol_sigma_r3/r4-like"/>
</dbReference>
<dbReference type="Gene3D" id="1.10.1740.10">
    <property type="match status" value="1"/>
</dbReference>
<dbReference type="NCBIfam" id="TIGR02937">
    <property type="entry name" value="sigma70-ECF"/>
    <property type="match status" value="1"/>
</dbReference>
<dbReference type="Pfam" id="PF08281">
    <property type="entry name" value="Sigma70_r4_2"/>
    <property type="match status" value="1"/>
</dbReference>
<dbReference type="PANTHER" id="PTHR43133:SF46">
    <property type="entry name" value="RNA POLYMERASE SIGMA-70 FACTOR ECF SUBFAMILY"/>
    <property type="match status" value="1"/>
</dbReference>
<evidence type="ECO:0000259" key="5">
    <source>
        <dbReference type="Pfam" id="PF04542"/>
    </source>
</evidence>
<dbReference type="InterPro" id="IPR013325">
    <property type="entry name" value="RNA_pol_sigma_r2"/>
</dbReference>
<evidence type="ECO:0000313" key="7">
    <source>
        <dbReference type="EMBL" id="MFC3976199.1"/>
    </source>
</evidence>
<sequence length="187" mass="21712">MKDYSNFSDKELIFLIKNKDDCALEHLMDRYTSLLMKIAIYYLKHEEDAEEIVADFFIKIWEKNAALTIESTFKPYACISVKNSCINLLKAKSLQHNLRNFNDASNFEVVSEAQSDDLIIFEELRNDLMEFINHLPEKRKVILKLAKFENLSLDEIGEMLDLSPKTVANQIALALKDIKQFLILSKD</sequence>
<evidence type="ECO:0000256" key="3">
    <source>
        <dbReference type="ARBA" id="ARBA00023082"/>
    </source>
</evidence>
<comment type="similarity">
    <text evidence="1">Belongs to the sigma-70 factor family. ECF subfamily.</text>
</comment>
<keyword evidence="8" id="KW-1185">Reference proteome</keyword>
<dbReference type="InterPro" id="IPR039425">
    <property type="entry name" value="RNA_pol_sigma-70-like"/>
</dbReference>
<dbReference type="InterPro" id="IPR014327">
    <property type="entry name" value="RNA_pol_sigma70_bacteroid"/>
</dbReference>
<dbReference type="Pfam" id="PF04542">
    <property type="entry name" value="Sigma70_r2"/>
    <property type="match status" value="1"/>
</dbReference>
<dbReference type="SUPFAM" id="SSF88659">
    <property type="entry name" value="Sigma3 and sigma4 domains of RNA polymerase sigma factors"/>
    <property type="match status" value="1"/>
</dbReference>
<dbReference type="SUPFAM" id="SSF88946">
    <property type="entry name" value="Sigma2 domain of RNA polymerase sigma factors"/>
    <property type="match status" value="1"/>
</dbReference>
<dbReference type="NCBIfam" id="TIGR02985">
    <property type="entry name" value="Sig70_bacteroi1"/>
    <property type="match status" value="1"/>
</dbReference>
<evidence type="ECO:0000256" key="4">
    <source>
        <dbReference type="ARBA" id="ARBA00023163"/>
    </source>
</evidence>
<accession>A0ABV8EIR7</accession>
<evidence type="ECO:0000313" key="8">
    <source>
        <dbReference type="Proteomes" id="UP001595766"/>
    </source>
</evidence>
<evidence type="ECO:0000256" key="1">
    <source>
        <dbReference type="ARBA" id="ARBA00010641"/>
    </source>
</evidence>